<evidence type="ECO:0000313" key="7">
    <source>
        <dbReference type="EMBL" id="KAL3315870.1"/>
    </source>
</evidence>
<feature type="domain" description="EMC2 TPR-like" evidence="6">
    <location>
        <begin position="14"/>
        <end position="122"/>
    </location>
</feature>
<keyword evidence="4" id="KW-0256">Endoplasmic reticulum</keyword>
<evidence type="ECO:0000256" key="1">
    <source>
        <dbReference type="ARBA" id="ARBA00010361"/>
    </source>
</evidence>
<evidence type="ECO:0000256" key="4">
    <source>
        <dbReference type="RuleBase" id="RU367091"/>
    </source>
</evidence>
<evidence type="ECO:0000313" key="8">
    <source>
        <dbReference type="Proteomes" id="UP001626550"/>
    </source>
</evidence>
<evidence type="ECO:0000256" key="3">
    <source>
        <dbReference type="ARBA" id="ARBA00022803"/>
    </source>
</evidence>
<keyword evidence="2" id="KW-0677">Repeat</keyword>
<proteinExistence type="inferred from homology"/>
<organism evidence="7 8">
    <name type="scientific">Cichlidogyrus casuarinus</name>
    <dbReference type="NCBI Taxonomy" id="1844966"/>
    <lineage>
        <taxon>Eukaryota</taxon>
        <taxon>Metazoa</taxon>
        <taxon>Spiralia</taxon>
        <taxon>Lophotrochozoa</taxon>
        <taxon>Platyhelminthes</taxon>
        <taxon>Monogenea</taxon>
        <taxon>Monopisthocotylea</taxon>
        <taxon>Dactylogyridea</taxon>
        <taxon>Ancyrocephalidae</taxon>
        <taxon>Cichlidogyrus</taxon>
    </lineage>
</organism>
<keyword evidence="3" id="KW-0802">TPR repeat</keyword>
<dbReference type="InterPro" id="IPR011990">
    <property type="entry name" value="TPR-like_helical_dom_sf"/>
</dbReference>
<keyword evidence="4" id="KW-0472">Membrane</keyword>
<reference evidence="7 8" key="1">
    <citation type="submission" date="2024-11" db="EMBL/GenBank/DDBJ databases">
        <title>Adaptive evolution of stress response genes in parasites aligns with host niche diversity.</title>
        <authorList>
            <person name="Hahn C."/>
            <person name="Resl P."/>
        </authorList>
    </citation>
    <scope>NUCLEOTIDE SEQUENCE [LARGE SCALE GENOMIC DNA]</scope>
    <source>
        <strain evidence="7">EGGRZ-B1_66</strain>
        <tissue evidence="7">Body</tissue>
    </source>
</reference>
<dbReference type="EMBL" id="JBJKFK010000646">
    <property type="protein sequence ID" value="KAL3315870.1"/>
    <property type="molecule type" value="Genomic_DNA"/>
</dbReference>
<dbReference type="Pfam" id="PF22890">
    <property type="entry name" value="TPR_EMC2"/>
    <property type="match status" value="1"/>
</dbReference>
<gene>
    <name evidence="7" type="primary">EMC2</name>
    <name evidence="7" type="ORF">Ciccas_005483</name>
</gene>
<evidence type="ECO:0000256" key="2">
    <source>
        <dbReference type="ARBA" id="ARBA00022737"/>
    </source>
</evidence>
<comment type="function">
    <text evidence="4">Part of the endoplasmic reticulum membrane protein complex (EMC) that enables the energy-independent insertion into endoplasmic reticulum membranes of newly synthesized membrane proteins.</text>
</comment>
<comment type="subcellular location">
    <subcellularLocation>
        <location evidence="4">Endoplasmic reticulum membrane</location>
        <topology evidence="4">Peripheral membrane protein</topology>
        <orientation evidence="4">Cytoplasmic side</orientation>
    </subcellularLocation>
</comment>
<evidence type="ECO:0000259" key="6">
    <source>
        <dbReference type="Pfam" id="PF22890"/>
    </source>
</evidence>
<comment type="caution">
    <text evidence="7">The sequence shown here is derived from an EMBL/GenBank/DDBJ whole genome shotgun (WGS) entry which is preliminary data.</text>
</comment>
<dbReference type="PANTHER" id="PTHR12760">
    <property type="entry name" value="TETRATRICOPEPTIDE REPEAT PROTEIN"/>
    <property type="match status" value="1"/>
</dbReference>
<evidence type="ECO:0000256" key="5">
    <source>
        <dbReference type="SAM" id="MobiDB-lite"/>
    </source>
</evidence>
<dbReference type="Gene3D" id="1.25.40.10">
    <property type="entry name" value="Tetratricopeptide repeat domain"/>
    <property type="match status" value="1"/>
</dbReference>
<dbReference type="GO" id="GO:0072546">
    <property type="term" value="C:EMC complex"/>
    <property type="evidence" value="ECO:0007669"/>
    <property type="project" value="UniProtKB-UniRule"/>
</dbReference>
<dbReference type="Proteomes" id="UP001626550">
    <property type="component" value="Unassembled WGS sequence"/>
</dbReference>
<name>A0ABD2Q8H9_9PLAT</name>
<dbReference type="AlphaFoldDB" id="A0ABD2Q8H9"/>
<dbReference type="InterPro" id="IPR055217">
    <property type="entry name" value="TPR_EMC2"/>
</dbReference>
<protein>
    <recommendedName>
        <fullName evidence="4">ER membrane protein complex subunit 2</fullName>
    </recommendedName>
</protein>
<sequence>MTLHEQFPNSVRVQRLFGMYLEAIGDYGEARRLYNYQISQDPANTIARKRLVAILKSQKRIPEAVAQLNDYLEMFMVDFDAWAELADLYINANDFRQAAFCLEELILSNPLNYFYMLKFADIKYSEGGSENLETARAYYCQAFHLNPHSLRSLYGIFLSASGLAMAASNSGSKSLLSLVSSANTAASAEASADLASFAVTAAQDRDSKKSNLNLVYWAVKKLNVFKLEKEDRPRMPKELKQQVMSVLKEEDTRCDCVMEQAPGPATLEKDAGDILLRKFFVIPEVDSKSTNQKATKNPPRRNQKVKDQGELDQAATKRRPTSVGDESSDSD</sequence>
<dbReference type="InterPro" id="IPR039856">
    <property type="entry name" value="EMC2-like"/>
</dbReference>
<comment type="subunit">
    <text evidence="4">Component of the ER membrane protein complex (EMC).</text>
</comment>
<accession>A0ABD2Q8H9</accession>
<keyword evidence="8" id="KW-1185">Reference proteome</keyword>
<feature type="region of interest" description="Disordered" evidence="5">
    <location>
        <begin position="287"/>
        <end position="331"/>
    </location>
</feature>
<comment type="similarity">
    <text evidence="1 4">Belongs to the EMC2 family.</text>
</comment>
<dbReference type="SUPFAM" id="SSF48452">
    <property type="entry name" value="TPR-like"/>
    <property type="match status" value="1"/>
</dbReference>